<keyword evidence="3" id="KW-0597">Phosphoprotein</keyword>
<dbReference type="Pfam" id="PF02518">
    <property type="entry name" value="HATPase_c"/>
    <property type="match status" value="1"/>
</dbReference>
<dbReference type="PANTHER" id="PTHR42878">
    <property type="entry name" value="TWO-COMPONENT HISTIDINE KINASE"/>
    <property type="match status" value="1"/>
</dbReference>
<evidence type="ECO:0000256" key="3">
    <source>
        <dbReference type="ARBA" id="ARBA00022553"/>
    </source>
</evidence>
<dbReference type="InterPro" id="IPR005467">
    <property type="entry name" value="His_kinase_dom"/>
</dbReference>
<dbReference type="InterPro" id="IPR003661">
    <property type="entry name" value="HisK_dim/P_dom"/>
</dbReference>
<evidence type="ECO:0000256" key="6">
    <source>
        <dbReference type="ARBA" id="ARBA00023136"/>
    </source>
</evidence>
<accession>A0ABW4R0G8</accession>
<keyword evidence="5" id="KW-0418">Kinase</keyword>
<proteinExistence type="predicted"/>
<dbReference type="RefSeq" id="WP_382317503.1">
    <property type="nucleotide sequence ID" value="NZ_JBHUFD010000018.1"/>
</dbReference>
<evidence type="ECO:0000256" key="5">
    <source>
        <dbReference type="ARBA" id="ARBA00022777"/>
    </source>
</evidence>
<dbReference type="Pfam" id="PF00512">
    <property type="entry name" value="HisKA"/>
    <property type="match status" value="1"/>
</dbReference>
<keyword evidence="10" id="KW-1185">Reference proteome</keyword>
<dbReference type="SUPFAM" id="SSF47384">
    <property type="entry name" value="Homodimeric domain of signal transducing histidine kinase"/>
    <property type="match status" value="1"/>
</dbReference>
<evidence type="ECO:0000256" key="2">
    <source>
        <dbReference type="ARBA" id="ARBA00012438"/>
    </source>
</evidence>
<dbReference type="Proteomes" id="UP001597197">
    <property type="component" value="Unassembled WGS sequence"/>
</dbReference>
<dbReference type="SUPFAM" id="SSF55874">
    <property type="entry name" value="ATPase domain of HSP90 chaperone/DNA topoisomerase II/histidine kinase"/>
    <property type="match status" value="1"/>
</dbReference>
<dbReference type="SMART" id="SM00387">
    <property type="entry name" value="HATPase_c"/>
    <property type="match status" value="1"/>
</dbReference>
<dbReference type="SMART" id="SM00388">
    <property type="entry name" value="HisKA"/>
    <property type="match status" value="1"/>
</dbReference>
<evidence type="ECO:0000256" key="4">
    <source>
        <dbReference type="ARBA" id="ARBA00022679"/>
    </source>
</evidence>
<dbReference type="EMBL" id="JBHUFD010000018">
    <property type="protein sequence ID" value="MFD1875115.1"/>
    <property type="molecule type" value="Genomic_DNA"/>
</dbReference>
<dbReference type="Gene3D" id="3.30.450.20">
    <property type="entry name" value="PAS domain"/>
    <property type="match status" value="3"/>
</dbReference>
<dbReference type="InterPro" id="IPR035965">
    <property type="entry name" value="PAS-like_dom_sf"/>
</dbReference>
<dbReference type="InterPro" id="IPR003594">
    <property type="entry name" value="HATPase_dom"/>
</dbReference>
<sequence>MPTSLADADVLQALLNVSLTALALLRPLYGPGPDELTDFAFDYLNPAGQRMLGLPERPDTSFLASFPAAHDPEVLAFCRRVYATGEAGTFEGNYPPDGLHTGFRVAARRQGPQLAVSFTGPTGPAGGSPALARRATQAAEATTRAEEDAPRQYPDEVLLLVPAQVATYQGPDHVCAFANPRYQRYFSGPDLLGRPLREAPPETGKPDLLARLDRVYKTGEPYHAEAVAVKLDFTRTGQLQLVYLDLFYYPLRDAQGRICGVLDFSYDVTEQVEVRQQARQQVQVQAAQLRLLIREMEERIEGRTLALRVHARDARRARAAAEQQHASLTRFLNKTHAAICVLRDAAQVLDYCNPAFERLFSGQPLPPGRPLAEVFAGAIAPELVAALGEVYRTGVSFMGVEQELALAPSAERPAHPRYFTFSFDAYQEQGRIVGVSFFAYDVTDAVLARRQNDTLQAEALAAAQRQAQERATFHQVFEQTPAAICLLREPNHRIEYVNPAYQRLFPGRELRGRSLVDAVPEAAAQGYVALLDQVYRTGETYFGVEMPLVLAPSGGGPPTTTYLTFTYQAFQENGQTAGLSILAYDVTEQVLARGQMQALRLEGDRTSQQLLRTSTDLDTFIYVASHDLRTPIGNIEGLLAALREELPAEALHAGVVEPLLDRMQRSVERFQLTIAQLTDVALLQRVHTQPAENVDLAALVEDLRLDLAPDLAATGAELTVTVAACPHVSFAPQNLRSIVYNLLSNALKYRHPARPPIVELRCRSTSGTVVLEVQDNGLGLTEGQQGQLFGLFQRLHDHVAGTGIGLYMVKRLVENAGGTIAVQSQIGEGTTFTVSLPSHETRSKAKE</sequence>
<evidence type="ECO:0000313" key="9">
    <source>
        <dbReference type="EMBL" id="MFD1875115.1"/>
    </source>
</evidence>
<comment type="catalytic activity">
    <reaction evidence="1">
        <text>ATP + protein L-histidine = ADP + protein N-phospho-L-histidine.</text>
        <dbReference type="EC" id="2.7.13.3"/>
    </reaction>
</comment>
<dbReference type="Gene3D" id="1.10.287.130">
    <property type="match status" value="1"/>
</dbReference>
<feature type="domain" description="Histidine kinase" evidence="7">
    <location>
        <begin position="623"/>
        <end position="840"/>
    </location>
</feature>
<dbReference type="InterPro" id="IPR036890">
    <property type="entry name" value="HATPase_C_sf"/>
</dbReference>
<name>A0ABW4R0G8_9BACT</name>
<dbReference type="SUPFAM" id="SSF55785">
    <property type="entry name" value="PYP-like sensor domain (PAS domain)"/>
    <property type="match status" value="3"/>
</dbReference>
<dbReference type="PANTHER" id="PTHR42878:SF15">
    <property type="entry name" value="BACTERIOPHYTOCHROME"/>
    <property type="match status" value="1"/>
</dbReference>
<organism evidence="9 10">
    <name type="scientific">Hymenobacter bucti</name>
    <dbReference type="NCBI Taxonomy" id="1844114"/>
    <lineage>
        <taxon>Bacteria</taxon>
        <taxon>Pseudomonadati</taxon>
        <taxon>Bacteroidota</taxon>
        <taxon>Cytophagia</taxon>
        <taxon>Cytophagales</taxon>
        <taxon>Hymenobacteraceae</taxon>
        <taxon>Hymenobacter</taxon>
    </lineage>
</organism>
<dbReference type="Pfam" id="PF08448">
    <property type="entry name" value="PAS_4"/>
    <property type="match status" value="3"/>
</dbReference>
<evidence type="ECO:0000313" key="10">
    <source>
        <dbReference type="Proteomes" id="UP001597197"/>
    </source>
</evidence>
<evidence type="ECO:0000259" key="7">
    <source>
        <dbReference type="PROSITE" id="PS50109"/>
    </source>
</evidence>
<feature type="domain" description="PAC" evidence="8">
    <location>
        <begin position="222"/>
        <end position="280"/>
    </location>
</feature>
<evidence type="ECO:0000259" key="8">
    <source>
        <dbReference type="PROSITE" id="PS50113"/>
    </source>
</evidence>
<gene>
    <name evidence="9" type="ORF">ACFSDX_21955</name>
</gene>
<comment type="caution">
    <text evidence="9">The sequence shown here is derived from an EMBL/GenBank/DDBJ whole genome shotgun (WGS) entry which is preliminary data.</text>
</comment>
<reference evidence="10" key="1">
    <citation type="journal article" date="2019" name="Int. J. Syst. Evol. Microbiol.">
        <title>The Global Catalogue of Microorganisms (GCM) 10K type strain sequencing project: providing services to taxonomists for standard genome sequencing and annotation.</title>
        <authorList>
            <consortium name="The Broad Institute Genomics Platform"/>
            <consortium name="The Broad Institute Genome Sequencing Center for Infectious Disease"/>
            <person name="Wu L."/>
            <person name="Ma J."/>
        </authorList>
    </citation>
    <scope>NUCLEOTIDE SEQUENCE [LARGE SCALE GENOMIC DNA]</scope>
    <source>
        <strain evidence="10">CGMCC 1.15795</strain>
    </source>
</reference>
<evidence type="ECO:0000256" key="1">
    <source>
        <dbReference type="ARBA" id="ARBA00000085"/>
    </source>
</evidence>
<dbReference type="Gene3D" id="3.30.565.10">
    <property type="entry name" value="Histidine kinase-like ATPase, C-terminal domain"/>
    <property type="match status" value="1"/>
</dbReference>
<dbReference type="SMART" id="SM00091">
    <property type="entry name" value="PAS"/>
    <property type="match status" value="3"/>
</dbReference>
<dbReference type="InterPro" id="IPR050351">
    <property type="entry name" value="BphY/WalK/GraS-like"/>
</dbReference>
<dbReference type="InterPro" id="IPR000014">
    <property type="entry name" value="PAS"/>
</dbReference>
<dbReference type="PRINTS" id="PR00344">
    <property type="entry name" value="BCTRLSENSOR"/>
</dbReference>
<dbReference type="CDD" id="cd00082">
    <property type="entry name" value="HisKA"/>
    <property type="match status" value="1"/>
</dbReference>
<dbReference type="InterPro" id="IPR004358">
    <property type="entry name" value="Sig_transdc_His_kin-like_C"/>
</dbReference>
<keyword evidence="6" id="KW-0472">Membrane</keyword>
<dbReference type="PROSITE" id="PS50113">
    <property type="entry name" value="PAC"/>
    <property type="match status" value="1"/>
</dbReference>
<dbReference type="InterPro" id="IPR000700">
    <property type="entry name" value="PAS-assoc_C"/>
</dbReference>
<keyword evidence="4" id="KW-0808">Transferase</keyword>
<dbReference type="InterPro" id="IPR036097">
    <property type="entry name" value="HisK_dim/P_sf"/>
</dbReference>
<dbReference type="PROSITE" id="PS50109">
    <property type="entry name" value="HIS_KIN"/>
    <property type="match status" value="1"/>
</dbReference>
<dbReference type="InterPro" id="IPR013656">
    <property type="entry name" value="PAS_4"/>
</dbReference>
<protein>
    <recommendedName>
        <fullName evidence="2">histidine kinase</fullName>
        <ecNumber evidence="2">2.7.13.3</ecNumber>
    </recommendedName>
</protein>
<dbReference type="EC" id="2.7.13.3" evidence="2"/>